<dbReference type="Gene3D" id="1.10.220.160">
    <property type="match status" value="1"/>
</dbReference>
<dbReference type="AlphaFoldDB" id="A0AAV5WR30"/>
<evidence type="ECO:0000256" key="4">
    <source>
        <dbReference type="PROSITE-ProRule" id="PRU00134"/>
    </source>
</evidence>
<feature type="domain" description="MYND-type" evidence="5">
    <location>
        <begin position="24"/>
        <end position="64"/>
    </location>
</feature>
<evidence type="ECO:0000256" key="1">
    <source>
        <dbReference type="ARBA" id="ARBA00022723"/>
    </source>
</evidence>
<evidence type="ECO:0000259" key="5">
    <source>
        <dbReference type="PROSITE" id="PS50865"/>
    </source>
</evidence>
<comment type="caution">
    <text evidence="6">The sequence shown here is derived from an EMBL/GenBank/DDBJ whole genome shotgun (WGS) entry which is preliminary data.</text>
</comment>
<keyword evidence="7" id="KW-1185">Reference proteome</keyword>
<sequence length="436" mass="49343">AMTNIIEEVPYAAIVANLSLEVVCSGCFVSNSSSPLSRCVKCKILYYCGPECQKRDWKLHKEECKFMASFSRAIPSANVRLMARLLIRRKKGDETKVKAFNGRTFEDLMHHSTEYRAVALIFDKFKKDAKELKKYVSKEFIVDDKELLKYYGKMQINRFGIVGSMQMVVGEGIYLGLSELDHSCSPDAYVRFRGSTAILRSPMKGRVYSNQLTVSYIEVDAPKSERWRKLNKYFFQCNCAMCQDEEKDGYARSIRCEDCSFGICRVTERAVLDCDSCGAVSRVTVENANTANENVLDLNVKLWNGNASDFAYALRYYNAASDVLSEKNIPLAVLARHIANYHFIHDKFISIPLVHSFADALCAHIPIGSPERTYTLLAAMAALSNTQSTPGRDKLRRQTDEAVFLSHGTLEEGIEKGDEQIILLYKLIKIYDNRNA</sequence>
<keyword evidence="3" id="KW-0862">Zinc</keyword>
<dbReference type="InterPro" id="IPR050869">
    <property type="entry name" value="H3K4_H4K5_MeTrfase"/>
</dbReference>
<name>A0AAV5WR30_9BILA</name>
<dbReference type="GO" id="GO:0008270">
    <property type="term" value="F:zinc ion binding"/>
    <property type="evidence" value="ECO:0007669"/>
    <property type="project" value="UniProtKB-KW"/>
</dbReference>
<dbReference type="EMBL" id="BTSY01000006">
    <property type="protein sequence ID" value="GMT33055.1"/>
    <property type="molecule type" value="Genomic_DNA"/>
</dbReference>
<dbReference type="PANTHER" id="PTHR12197">
    <property type="entry name" value="HISTONE-LYSINE N-METHYLTRANSFERASE SMYD"/>
    <property type="match status" value="1"/>
</dbReference>
<dbReference type="SUPFAM" id="SSF82199">
    <property type="entry name" value="SET domain"/>
    <property type="match status" value="1"/>
</dbReference>
<dbReference type="GO" id="GO:0005634">
    <property type="term" value="C:nucleus"/>
    <property type="evidence" value="ECO:0007669"/>
    <property type="project" value="TreeGrafter"/>
</dbReference>
<dbReference type="SUPFAM" id="SSF144232">
    <property type="entry name" value="HIT/MYND zinc finger-like"/>
    <property type="match status" value="1"/>
</dbReference>
<feature type="non-terminal residue" evidence="6">
    <location>
        <position position="1"/>
    </location>
</feature>
<dbReference type="PROSITE" id="PS01360">
    <property type="entry name" value="ZF_MYND_1"/>
    <property type="match status" value="1"/>
</dbReference>
<gene>
    <name evidence="6" type="ORF">PFISCL1PPCAC_24352</name>
</gene>
<dbReference type="Proteomes" id="UP001432322">
    <property type="component" value="Unassembled WGS sequence"/>
</dbReference>
<dbReference type="InterPro" id="IPR002893">
    <property type="entry name" value="Znf_MYND"/>
</dbReference>
<accession>A0AAV5WR30</accession>
<protein>
    <recommendedName>
        <fullName evidence="5">MYND-type domain-containing protein</fullName>
    </recommendedName>
</protein>
<reference evidence="6" key="1">
    <citation type="submission" date="2023-10" db="EMBL/GenBank/DDBJ databases">
        <title>Genome assembly of Pristionchus species.</title>
        <authorList>
            <person name="Yoshida K."/>
            <person name="Sommer R.J."/>
        </authorList>
    </citation>
    <scope>NUCLEOTIDE SEQUENCE</scope>
    <source>
        <strain evidence="6">RS5133</strain>
    </source>
</reference>
<dbReference type="Pfam" id="PF01753">
    <property type="entry name" value="zf-MYND"/>
    <property type="match status" value="1"/>
</dbReference>
<dbReference type="Gene3D" id="2.170.270.10">
    <property type="entry name" value="SET domain"/>
    <property type="match status" value="1"/>
</dbReference>
<dbReference type="Gene3D" id="6.10.140.2220">
    <property type="match status" value="1"/>
</dbReference>
<keyword evidence="2 4" id="KW-0863">Zinc-finger</keyword>
<evidence type="ECO:0000256" key="3">
    <source>
        <dbReference type="ARBA" id="ARBA00022833"/>
    </source>
</evidence>
<dbReference type="PANTHER" id="PTHR12197:SF251">
    <property type="entry name" value="EG:BACR7C10.4 PROTEIN"/>
    <property type="match status" value="1"/>
</dbReference>
<proteinExistence type="predicted"/>
<keyword evidence="1" id="KW-0479">Metal-binding</keyword>
<evidence type="ECO:0000313" key="7">
    <source>
        <dbReference type="Proteomes" id="UP001432322"/>
    </source>
</evidence>
<organism evidence="6 7">
    <name type="scientific">Pristionchus fissidentatus</name>
    <dbReference type="NCBI Taxonomy" id="1538716"/>
    <lineage>
        <taxon>Eukaryota</taxon>
        <taxon>Metazoa</taxon>
        <taxon>Ecdysozoa</taxon>
        <taxon>Nematoda</taxon>
        <taxon>Chromadorea</taxon>
        <taxon>Rhabditida</taxon>
        <taxon>Rhabditina</taxon>
        <taxon>Diplogasteromorpha</taxon>
        <taxon>Diplogasteroidea</taxon>
        <taxon>Neodiplogasteridae</taxon>
        <taxon>Pristionchus</taxon>
    </lineage>
</organism>
<dbReference type="InterPro" id="IPR046341">
    <property type="entry name" value="SET_dom_sf"/>
</dbReference>
<evidence type="ECO:0000256" key="2">
    <source>
        <dbReference type="ARBA" id="ARBA00022771"/>
    </source>
</evidence>
<evidence type="ECO:0000313" key="6">
    <source>
        <dbReference type="EMBL" id="GMT33055.1"/>
    </source>
</evidence>
<dbReference type="PROSITE" id="PS50865">
    <property type="entry name" value="ZF_MYND_2"/>
    <property type="match status" value="1"/>
</dbReference>